<reference evidence="4" key="1">
    <citation type="submission" date="2016-10" db="EMBL/GenBank/DDBJ databases">
        <title>Sequence of Gallionella enrichment culture.</title>
        <authorList>
            <person name="Poehlein A."/>
            <person name="Muehling M."/>
            <person name="Daniel R."/>
        </authorList>
    </citation>
    <scope>NUCLEOTIDE SEQUENCE</scope>
</reference>
<dbReference type="GO" id="GO:0000166">
    <property type="term" value="F:nucleotide binding"/>
    <property type="evidence" value="ECO:0007669"/>
    <property type="project" value="InterPro"/>
</dbReference>
<sequence length="378" mass="41848">MSSSLLSPRIAVIGAGLMGREVASAFGRWFALLDHPVRPELVAVCDVNAAALDWFRQVSTVRHFDTDHHTLLARPDIDVVYVAVPHHLHESLYLDVLRAGKDLFAEKPFGIDLGAARRIRDESVRLGRFVRVSSEFPFLPGVQRAIAEYRSGSLGRLLSLRNSFLHSSDLDPAKPINWKRQTRFCGEPGVMNDLGLHVAHVPLRLGWKPVRLYAQLQKIYTERPDGRGGTAACDTWDNATLHCTLDLPGQAGVPLTLETRRMSPTDTNTWEIEILGTDGGVRFSTKRPKTLELYRRGAEQSWSAVDLGFATPFKTITGGIFEPGFPDILQQMWASFLAERAGKLGGRFGCATPDEAVAHHELWDAALRSHATQSVVAL</sequence>
<dbReference type="Pfam" id="PF22725">
    <property type="entry name" value="GFO_IDH_MocA_C3"/>
    <property type="match status" value="1"/>
</dbReference>
<dbReference type="Pfam" id="PF01408">
    <property type="entry name" value="GFO_IDH_MocA"/>
    <property type="match status" value="1"/>
</dbReference>
<evidence type="ECO:0000259" key="3">
    <source>
        <dbReference type="Pfam" id="PF22725"/>
    </source>
</evidence>
<dbReference type="PANTHER" id="PTHR43818:SF11">
    <property type="entry name" value="BCDNA.GH03377"/>
    <property type="match status" value="1"/>
</dbReference>
<dbReference type="GO" id="GO:0050112">
    <property type="term" value="F:inositol 2-dehydrogenase (NAD+) activity"/>
    <property type="evidence" value="ECO:0007669"/>
    <property type="project" value="UniProtKB-EC"/>
</dbReference>
<feature type="domain" description="GFO/IDH/MocA-like oxidoreductase" evidence="3">
    <location>
        <begin position="144"/>
        <end position="281"/>
    </location>
</feature>
<dbReference type="InterPro" id="IPR055170">
    <property type="entry name" value="GFO_IDH_MocA-like_dom"/>
</dbReference>
<feature type="domain" description="Gfo/Idh/MocA-like oxidoreductase N-terminal" evidence="2">
    <location>
        <begin position="9"/>
        <end position="132"/>
    </location>
</feature>
<name>A0A1J5SIH4_9ZZZZ</name>
<dbReference type="EMBL" id="MLJW01000061">
    <property type="protein sequence ID" value="OIR03941.1"/>
    <property type="molecule type" value="Genomic_DNA"/>
</dbReference>
<accession>A0A1J5SIH4</accession>
<dbReference type="InterPro" id="IPR050463">
    <property type="entry name" value="Gfo/Idh/MocA_oxidrdct_glycsds"/>
</dbReference>
<proteinExistence type="predicted"/>
<dbReference type="Gene3D" id="3.40.50.720">
    <property type="entry name" value="NAD(P)-binding Rossmann-like Domain"/>
    <property type="match status" value="1"/>
</dbReference>
<evidence type="ECO:0000313" key="4">
    <source>
        <dbReference type="EMBL" id="OIR03941.1"/>
    </source>
</evidence>
<dbReference type="InterPro" id="IPR036291">
    <property type="entry name" value="NAD(P)-bd_dom_sf"/>
</dbReference>
<gene>
    <name evidence="4" type="primary">iolG_2</name>
    <name evidence="4" type="ORF">GALL_138780</name>
</gene>
<dbReference type="EC" id="1.1.1.18" evidence="4"/>
<evidence type="ECO:0000259" key="2">
    <source>
        <dbReference type="Pfam" id="PF01408"/>
    </source>
</evidence>
<dbReference type="Gene3D" id="3.30.360.10">
    <property type="entry name" value="Dihydrodipicolinate Reductase, domain 2"/>
    <property type="match status" value="1"/>
</dbReference>
<organism evidence="4">
    <name type="scientific">mine drainage metagenome</name>
    <dbReference type="NCBI Taxonomy" id="410659"/>
    <lineage>
        <taxon>unclassified sequences</taxon>
        <taxon>metagenomes</taxon>
        <taxon>ecological metagenomes</taxon>
    </lineage>
</organism>
<protein>
    <submittedName>
        <fullName evidence="4">Inositol 2-dehydrogenase/D-chiro-inositol 3-dehydrogenase</fullName>
        <ecNumber evidence="4">1.1.1.18</ecNumber>
        <ecNumber evidence="4">1.1.1.369</ecNumber>
    </submittedName>
</protein>
<evidence type="ECO:0000256" key="1">
    <source>
        <dbReference type="ARBA" id="ARBA00023002"/>
    </source>
</evidence>
<dbReference type="SUPFAM" id="SSF55347">
    <property type="entry name" value="Glyceraldehyde-3-phosphate dehydrogenase-like, C-terminal domain"/>
    <property type="match status" value="1"/>
</dbReference>
<dbReference type="PANTHER" id="PTHR43818">
    <property type="entry name" value="BCDNA.GH03377"/>
    <property type="match status" value="1"/>
</dbReference>
<dbReference type="AlphaFoldDB" id="A0A1J5SIH4"/>
<dbReference type="EC" id="1.1.1.369" evidence="4"/>
<dbReference type="SUPFAM" id="SSF51735">
    <property type="entry name" value="NAD(P)-binding Rossmann-fold domains"/>
    <property type="match status" value="1"/>
</dbReference>
<dbReference type="InterPro" id="IPR000683">
    <property type="entry name" value="Gfo/Idh/MocA-like_OxRdtase_N"/>
</dbReference>
<keyword evidence="1 4" id="KW-0560">Oxidoreductase</keyword>
<comment type="caution">
    <text evidence="4">The sequence shown here is derived from an EMBL/GenBank/DDBJ whole genome shotgun (WGS) entry which is preliminary data.</text>
</comment>